<dbReference type="AlphaFoldDB" id="X1ESH0"/>
<dbReference type="GO" id="GO:0006418">
    <property type="term" value="P:tRNA aminoacylation for protein translation"/>
    <property type="evidence" value="ECO:0007669"/>
    <property type="project" value="InterPro"/>
</dbReference>
<gene>
    <name evidence="2" type="ORF">S03H2_24127</name>
</gene>
<dbReference type="GO" id="GO:0005524">
    <property type="term" value="F:ATP binding"/>
    <property type="evidence" value="ECO:0007669"/>
    <property type="project" value="InterPro"/>
</dbReference>
<name>X1ESH0_9ZZZZ</name>
<evidence type="ECO:0000259" key="1">
    <source>
        <dbReference type="Pfam" id="PF23493"/>
    </source>
</evidence>
<dbReference type="InterPro" id="IPR009080">
    <property type="entry name" value="tRNAsynth_Ia_anticodon-bd"/>
</dbReference>
<evidence type="ECO:0000313" key="2">
    <source>
        <dbReference type="EMBL" id="GAH35492.1"/>
    </source>
</evidence>
<accession>X1ESH0</accession>
<dbReference type="GO" id="GO:0004812">
    <property type="term" value="F:aminoacyl-tRNA ligase activity"/>
    <property type="evidence" value="ECO:0007669"/>
    <property type="project" value="InterPro"/>
</dbReference>
<feature type="domain" description="Cysteinyl-tRNA ligase anticodon binding" evidence="1">
    <location>
        <begin position="3"/>
        <end position="51"/>
    </location>
</feature>
<proteinExistence type="predicted"/>
<dbReference type="Gene3D" id="1.20.120.1910">
    <property type="entry name" value="Cysteine-tRNA ligase, C-terminal anti-codon recognition domain"/>
    <property type="match status" value="1"/>
</dbReference>
<protein>
    <recommendedName>
        <fullName evidence="1">Cysteinyl-tRNA ligase anticodon binding domain-containing protein</fullName>
    </recommendedName>
</protein>
<comment type="caution">
    <text evidence="2">The sequence shown here is derived from an EMBL/GenBank/DDBJ whole genome shotgun (WGS) entry which is preliminary data.</text>
</comment>
<dbReference type="InterPro" id="IPR056411">
    <property type="entry name" value="CysS_C"/>
</dbReference>
<organism evidence="2">
    <name type="scientific">marine sediment metagenome</name>
    <dbReference type="NCBI Taxonomy" id="412755"/>
    <lineage>
        <taxon>unclassified sequences</taxon>
        <taxon>metagenomes</taxon>
        <taxon>ecological metagenomes</taxon>
    </lineage>
</organism>
<sequence>QRGSLPDDLHKLVVLREEARVRKDFAAADSIRDQLLAAGVAVKDTPEGTQWYYARDGKIDTN</sequence>
<reference evidence="2" key="1">
    <citation type="journal article" date="2014" name="Front. Microbiol.">
        <title>High frequency of phylogenetically diverse reductive dehalogenase-homologous genes in deep subseafloor sedimentary metagenomes.</title>
        <authorList>
            <person name="Kawai M."/>
            <person name="Futagami T."/>
            <person name="Toyoda A."/>
            <person name="Takaki Y."/>
            <person name="Nishi S."/>
            <person name="Hori S."/>
            <person name="Arai W."/>
            <person name="Tsubouchi T."/>
            <person name="Morono Y."/>
            <person name="Uchiyama I."/>
            <person name="Ito T."/>
            <person name="Fujiyama A."/>
            <person name="Inagaki F."/>
            <person name="Takami H."/>
        </authorList>
    </citation>
    <scope>NUCLEOTIDE SEQUENCE</scope>
    <source>
        <strain evidence="2">Expedition CK06-06</strain>
    </source>
</reference>
<dbReference type="Pfam" id="PF23493">
    <property type="entry name" value="CysS_C"/>
    <property type="match status" value="1"/>
</dbReference>
<dbReference type="SUPFAM" id="SSF47323">
    <property type="entry name" value="Anticodon-binding domain of a subclass of class I aminoacyl-tRNA synthetases"/>
    <property type="match status" value="1"/>
</dbReference>
<dbReference type="EMBL" id="BARU01013321">
    <property type="protein sequence ID" value="GAH35492.1"/>
    <property type="molecule type" value="Genomic_DNA"/>
</dbReference>
<feature type="non-terminal residue" evidence="2">
    <location>
        <position position="1"/>
    </location>
</feature>